<reference evidence="12 13" key="1">
    <citation type="submission" date="2020-07" db="EMBL/GenBank/DDBJ databases">
        <title>Genomic Encyclopedia of Type Strains, Phase IV (KMG-V): Genome sequencing to study the core and pangenomes of soil and plant-associated prokaryotes.</title>
        <authorList>
            <person name="Whitman W."/>
        </authorList>
    </citation>
    <scope>NUCLEOTIDE SEQUENCE [LARGE SCALE GENOMIC DNA]</scope>
    <source>
        <strain evidence="12 13">AN3</strain>
    </source>
</reference>
<organism evidence="12 13">
    <name type="scientific">Phyllobacterium myrsinacearum</name>
    <dbReference type="NCBI Taxonomy" id="28101"/>
    <lineage>
        <taxon>Bacteria</taxon>
        <taxon>Pseudomonadati</taxon>
        <taxon>Pseudomonadota</taxon>
        <taxon>Alphaproteobacteria</taxon>
        <taxon>Hyphomicrobiales</taxon>
        <taxon>Phyllobacteriaceae</taxon>
        <taxon>Phyllobacterium</taxon>
    </lineage>
</organism>
<dbReference type="InterPro" id="IPR017871">
    <property type="entry name" value="ABC_transporter-like_CS"/>
</dbReference>
<dbReference type="InterPro" id="IPR050107">
    <property type="entry name" value="ABC_carbohydrate_import_ATPase"/>
</dbReference>
<dbReference type="Pfam" id="PF00005">
    <property type="entry name" value="ABC_tran"/>
    <property type="match status" value="2"/>
</dbReference>
<dbReference type="RefSeq" id="WP_182547570.1">
    <property type="nucleotide sequence ID" value="NZ_JACGXN010000001.1"/>
</dbReference>
<dbReference type="GO" id="GO:0016887">
    <property type="term" value="F:ATP hydrolysis activity"/>
    <property type="evidence" value="ECO:0007669"/>
    <property type="project" value="InterPro"/>
</dbReference>
<dbReference type="PANTHER" id="PTHR43790">
    <property type="entry name" value="CARBOHYDRATE TRANSPORT ATP-BINDING PROTEIN MG119-RELATED"/>
    <property type="match status" value="1"/>
</dbReference>
<dbReference type="PROSITE" id="PS00211">
    <property type="entry name" value="ABC_TRANSPORTER_1"/>
    <property type="match status" value="1"/>
</dbReference>
<keyword evidence="6" id="KW-0677">Repeat</keyword>
<gene>
    <name evidence="12" type="ORF">FHW16_000500</name>
</gene>
<evidence type="ECO:0000256" key="7">
    <source>
        <dbReference type="ARBA" id="ARBA00022741"/>
    </source>
</evidence>
<dbReference type="FunFam" id="3.40.50.300:FF:000127">
    <property type="entry name" value="Ribose import ATP-binding protein RbsA"/>
    <property type="match status" value="1"/>
</dbReference>
<keyword evidence="9" id="KW-1278">Translocase</keyword>
<dbReference type="SMART" id="SM00382">
    <property type="entry name" value="AAA"/>
    <property type="match status" value="2"/>
</dbReference>
<evidence type="ECO:0000256" key="10">
    <source>
        <dbReference type="ARBA" id="ARBA00023136"/>
    </source>
</evidence>
<name>A0A839EEI1_9HYPH</name>
<comment type="caution">
    <text evidence="12">The sequence shown here is derived from an EMBL/GenBank/DDBJ whole genome shotgun (WGS) entry which is preliminary data.</text>
</comment>
<dbReference type="GO" id="GO:0005524">
    <property type="term" value="F:ATP binding"/>
    <property type="evidence" value="ECO:0007669"/>
    <property type="project" value="UniProtKB-KW"/>
</dbReference>
<evidence type="ECO:0000256" key="6">
    <source>
        <dbReference type="ARBA" id="ARBA00022737"/>
    </source>
</evidence>
<evidence type="ECO:0000256" key="4">
    <source>
        <dbReference type="ARBA" id="ARBA00022475"/>
    </source>
</evidence>
<dbReference type="GO" id="GO:0005886">
    <property type="term" value="C:plasma membrane"/>
    <property type="evidence" value="ECO:0007669"/>
    <property type="project" value="UniProtKB-SubCell"/>
</dbReference>
<feature type="domain" description="ABC transporter" evidence="11">
    <location>
        <begin position="276"/>
        <end position="518"/>
    </location>
</feature>
<accession>A0A839EEI1</accession>
<proteinExistence type="inferred from homology"/>
<evidence type="ECO:0000313" key="13">
    <source>
        <dbReference type="Proteomes" id="UP000549052"/>
    </source>
</evidence>
<dbReference type="CDD" id="cd03215">
    <property type="entry name" value="ABC_Carb_Monos_II"/>
    <property type="match status" value="1"/>
</dbReference>
<dbReference type="Proteomes" id="UP000549052">
    <property type="component" value="Unassembled WGS sequence"/>
</dbReference>
<comment type="similarity">
    <text evidence="2">Belongs to the ABC transporter superfamily.</text>
</comment>
<evidence type="ECO:0000256" key="2">
    <source>
        <dbReference type="ARBA" id="ARBA00005417"/>
    </source>
</evidence>
<keyword evidence="3" id="KW-0813">Transport</keyword>
<dbReference type="PROSITE" id="PS50893">
    <property type="entry name" value="ABC_TRANSPORTER_2"/>
    <property type="match status" value="2"/>
</dbReference>
<evidence type="ECO:0000256" key="5">
    <source>
        <dbReference type="ARBA" id="ARBA00022597"/>
    </source>
</evidence>
<dbReference type="AlphaFoldDB" id="A0A839EEI1"/>
<dbReference type="Gene3D" id="3.40.50.300">
    <property type="entry name" value="P-loop containing nucleotide triphosphate hydrolases"/>
    <property type="match status" value="2"/>
</dbReference>
<evidence type="ECO:0000256" key="9">
    <source>
        <dbReference type="ARBA" id="ARBA00022967"/>
    </source>
</evidence>
<evidence type="ECO:0000256" key="8">
    <source>
        <dbReference type="ARBA" id="ARBA00022840"/>
    </source>
</evidence>
<dbReference type="InterPro" id="IPR027417">
    <property type="entry name" value="P-loop_NTPase"/>
</dbReference>
<keyword evidence="5" id="KW-0762">Sugar transport</keyword>
<keyword evidence="13" id="KW-1185">Reference proteome</keyword>
<dbReference type="InterPro" id="IPR003593">
    <property type="entry name" value="AAA+_ATPase"/>
</dbReference>
<sequence length="524" mass="56470">MENTETAGASAPAPAGAVVEPVLELSGVKKRFGGVVALNGVSFSLRPGEVHALVGENGAGKSTLIKILCGIIQRDAGSITLGGEAYDPHTPGDAKKAGIQVVHQEFNLLPYLSVAENICFEDMPRKAFGMVDFRTLYEKARKALDAIGLGDVDVRRPVESLGVAHRQLVEIARALMGESRILILDEPTATLTARETERLFQIIAALKAKGVAVVFVSHHLNEVFSICDRVTVLRNGESVMTADIAATTTDQLVTNMVGRQLAAAMAASRDLDTGGRTALSLRNLRHPASPHAEGVSFDLRYGEILGIAGLVGSGRTELLRSIFAADLPLSGTLERDGQPRRYSNPKQAIRDGIGFVTEDRKEEGLILDMAIAANVTLASLRKVSRLGLLNKREETRLAQQLGGEIKLKYGNTADPVSTLSGGNQQKVVLAKWLANNPKILLLDEPTRGVDVGAKAEIYALLRGLSEKGLALLIVSSELPELITLSDRILVMSKHRIAGEVAREDFSEERILNFAYKDERNHGHH</sequence>
<dbReference type="PANTHER" id="PTHR43790:SF3">
    <property type="entry name" value="D-ALLOSE IMPORT ATP-BINDING PROTEIN ALSA-RELATED"/>
    <property type="match status" value="1"/>
</dbReference>
<evidence type="ECO:0000256" key="1">
    <source>
        <dbReference type="ARBA" id="ARBA00004202"/>
    </source>
</evidence>
<dbReference type="SUPFAM" id="SSF52540">
    <property type="entry name" value="P-loop containing nucleoside triphosphate hydrolases"/>
    <property type="match status" value="2"/>
</dbReference>
<keyword evidence="8 12" id="KW-0067">ATP-binding</keyword>
<keyword evidence="4" id="KW-1003">Cell membrane</keyword>
<dbReference type="CDD" id="cd03216">
    <property type="entry name" value="ABC_Carb_Monos_I"/>
    <property type="match status" value="1"/>
</dbReference>
<evidence type="ECO:0000259" key="11">
    <source>
        <dbReference type="PROSITE" id="PS50893"/>
    </source>
</evidence>
<dbReference type="InterPro" id="IPR003439">
    <property type="entry name" value="ABC_transporter-like_ATP-bd"/>
</dbReference>
<protein>
    <submittedName>
        <fullName evidence="12">Ribose transport system ATP-binding protein</fullName>
    </submittedName>
</protein>
<keyword evidence="10" id="KW-0472">Membrane</keyword>
<comment type="subcellular location">
    <subcellularLocation>
        <location evidence="1">Cell membrane</location>
        <topology evidence="1">Peripheral membrane protein</topology>
    </subcellularLocation>
</comment>
<dbReference type="EMBL" id="JACGXN010000001">
    <property type="protein sequence ID" value="MBA8876818.1"/>
    <property type="molecule type" value="Genomic_DNA"/>
</dbReference>
<keyword evidence="7" id="KW-0547">Nucleotide-binding</keyword>
<evidence type="ECO:0000313" key="12">
    <source>
        <dbReference type="EMBL" id="MBA8876818.1"/>
    </source>
</evidence>
<feature type="domain" description="ABC transporter" evidence="11">
    <location>
        <begin position="23"/>
        <end position="260"/>
    </location>
</feature>
<evidence type="ECO:0000256" key="3">
    <source>
        <dbReference type="ARBA" id="ARBA00022448"/>
    </source>
</evidence>